<keyword evidence="3" id="KW-0238">DNA-binding</keyword>
<keyword evidence="2" id="KW-0805">Transcription regulation</keyword>
<dbReference type="SUPFAM" id="SSF54171">
    <property type="entry name" value="DNA-binding domain"/>
    <property type="match status" value="1"/>
</dbReference>
<dbReference type="PROSITE" id="PS51032">
    <property type="entry name" value="AP2_ERF"/>
    <property type="match status" value="1"/>
</dbReference>
<evidence type="ECO:0000256" key="2">
    <source>
        <dbReference type="ARBA" id="ARBA00023015"/>
    </source>
</evidence>
<keyword evidence="4" id="KW-0804">Transcription</keyword>
<dbReference type="SMART" id="SM00380">
    <property type="entry name" value="AP2"/>
    <property type="match status" value="1"/>
</dbReference>
<comment type="subcellular location">
    <subcellularLocation>
        <location evidence="1">Nucleus</location>
    </subcellularLocation>
</comment>
<dbReference type="Proteomes" id="UP000032180">
    <property type="component" value="Chromosome 10"/>
</dbReference>
<dbReference type="STRING" id="77586.A0A0D9XJ92"/>
<dbReference type="PANTHER" id="PTHR31190:SF44">
    <property type="entry name" value="ETHYLENE-RESPONSIVE TRANSCRIPTION FACTOR 1"/>
    <property type="match status" value="1"/>
</dbReference>
<keyword evidence="5" id="KW-0539">Nucleus</keyword>
<dbReference type="InterPro" id="IPR016177">
    <property type="entry name" value="DNA-bd_dom_sf"/>
</dbReference>
<reference evidence="7" key="3">
    <citation type="submission" date="2015-04" db="UniProtKB">
        <authorList>
            <consortium name="EnsemblPlants"/>
        </authorList>
    </citation>
    <scope>IDENTIFICATION</scope>
</reference>
<dbReference type="EnsemblPlants" id="LPERR10G05970.1">
    <property type="protein sequence ID" value="LPERR10G05970.1"/>
    <property type="gene ID" value="LPERR10G05970"/>
</dbReference>
<accession>A0A0D9XJ92</accession>
<evidence type="ECO:0000256" key="3">
    <source>
        <dbReference type="ARBA" id="ARBA00023125"/>
    </source>
</evidence>
<reference evidence="7 8" key="1">
    <citation type="submission" date="2012-08" db="EMBL/GenBank/DDBJ databases">
        <title>Oryza genome evolution.</title>
        <authorList>
            <person name="Wing R.A."/>
        </authorList>
    </citation>
    <scope>NUCLEOTIDE SEQUENCE</scope>
</reference>
<dbReference type="AlphaFoldDB" id="A0A0D9XJ92"/>
<organism evidence="7 8">
    <name type="scientific">Leersia perrieri</name>
    <dbReference type="NCBI Taxonomy" id="77586"/>
    <lineage>
        <taxon>Eukaryota</taxon>
        <taxon>Viridiplantae</taxon>
        <taxon>Streptophyta</taxon>
        <taxon>Embryophyta</taxon>
        <taxon>Tracheophyta</taxon>
        <taxon>Spermatophyta</taxon>
        <taxon>Magnoliopsida</taxon>
        <taxon>Liliopsida</taxon>
        <taxon>Poales</taxon>
        <taxon>Poaceae</taxon>
        <taxon>BOP clade</taxon>
        <taxon>Oryzoideae</taxon>
        <taxon>Oryzeae</taxon>
        <taxon>Oryzinae</taxon>
        <taxon>Leersia</taxon>
    </lineage>
</organism>
<dbReference type="GO" id="GO:0009873">
    <property type="term" value="P:ethylene-activated signaling pathway"/>
    <property type="evidence" value="ECO:0007669"/>
    <property type="project" value="InterPro"/>
</dbReference>
<dbReference type="Gene3D" id="3.30.730.10">
    <property type="entry name" value="AP2/ERF domain"/>
    <property type="match status" value="1"/>
</dbReference>
<dbReference type="InterPro" id="IPR036955">
    <property type="entry name" value="AP2/ERF_dom_sf"/>
</dbReference>
<dbReference type="InterPro" id="IPR044808">
    <property type="entry name" value="ERF_plant"/>
</dbReference>
<evidence type="ECO:0000256" key="4">
    <source>
        <dbReference type="ARBA" id="ARBA00023163"/>
    </source>
</evidence>
<dbReference type="GO" id="GO:0003677">
    <property type="term" value="F:DNA binding"/>
    <property type="evidence" value="ECO:0007669"/>
    <property type="project" value="UniProtKB-KW"/>
</dbReference>
<protein>
    <recommendedName>
        <fullName evidence="6">AP2/ERF domain-containing protein</fullName>
    </recommendedName>
</protein>
<dbReference type="GO" id="GO:0003700">
    <property type="term" value="F:DNA-binding transcription factor activity"/>
    <property type="evidence" value="ECO:0007669"/>
    <property type="project" value="InterPro"/>
</dbReference>
<sequence>MMTRMGWFFYPTAIVGHKWMCPSTPVSWQWGNGKWAAEIRDPVRSVNIWLNTFATNECIARAYDAAARRMCQGRSQLLHRDAYTPVLLSPLQQALAIIVRCQRGVLVVIICWTSVLWEHLGSPGGITN</sequence>
<dbReference type="PANTHER" id="PTHR31190">
    <property type="entry name" value="DNA-BINDING DOMAIN"/>
    <property type="match status" value="1"/>
</dbReference>
<evidence type="ECO:0000259" key="6">
    <source>
        <dbReference type="PROSITE" id="PS51032"/>
    </source>
</evidence>
<feature type="domain" description="AP2/ERF" evidence="6">
    <location>
        <begin position="16"/>
        <end position="81"/>
    </location>
</feature>
<dbReference type="HOGENOM" id="CLU_1962743_0_0_1"/>
<dbReference type="GO" id="GO:0005634">
    <property type="term" value="C:nucleus"/>
    <property type="evidence" value="ECO:0007669"/>
    <property type="project" value="UniProtKB-SubCell"/>
</dbReference>
<keyword evidence="8" id="KW-1185">Reference proteome</keyword>
<evidence type="ECO:0000256" key="5">
    <source>
        <dbReference type="ARBA" id="ARBA00023242"/>
    </source>
</evidence>
<dbReference type="InterPro" id="IPR001471">
    <property type="entry name" value="AP2/ERF_dom"/>
</dbReference>
<name>A0A0D9XJ92_9ORYZ</name>
<reference evidence="8" key="2">
    <citation type="submission" date="2013-12" db="EMBL/GenBank/DDBJ databases">
        <authorList>
            <person name="Yu Y."/>
            <person name="Lee S."/>
            <person name="de Baynast K."/>
            <person name="Wissotski M."/>
            <person name="Liu L."/>
            <person name="Talag J."/>
            <person name="Goicoechea J."/>
            <person name="Angelova A."/>
            <person name="Jetty R."/>
            <person name="Kudrna D."/>
            <person name="Golser W."/>
            <person name="Rivera L."/>
            <person name="Zhang J."/>
            <person name="Wing R."/>
        </authorList>
    </citation>
    <scope>NUCLEOTIDE SEQUENCE</scope>
</reference>
<proteinExistence type="predicted"/>
<evidence type="ECO:0000256" key="1">
    <source>
        <dbReference type="ARBA" id="ARBA00004123"/>
    </source>
</evidence>
<evidence type="ECO:0000313" key="8">
    <source>
        <dbReference type="Proteomes" id="UP000032180"/>
    </source>
</evidence>
<evidence type="ECO:0000313" key="7">
    <source>
        <dbReference type="EnsemblPlants" id="LPERR10G05970.1"/>
    </source>
</evidence>
<dbReference type="Gramene" id="LPERR10G05970.1">
    <property type="protein sequence ID" value="LPERR10G05970.1"/>
    <property type="gene ID" value="LPERR10G05970"/>
</dbReference>